<dbReference type="Proteomes" id="UP000007879">
    <property type="component" value="Unassembled WGS sequence"/>
</dbReference>
<dbReference type="AlphaFoldDB" id="A0A1X7VMD3"/>
<dbReference type="InterPro" id="IPR011600">
    <property type="entry name" value="Pept_C14_caspase"/>
</dbReference>
<name>A0A1X7VMD3_AMPQE</name>
<gene>
    <name evidence="4" type="primary">109591788</name>
</gene>
<dbReference type="GO" id="GO:0006508">
    <property type="term" value="P:proteolysis"/>
    <property type="evidence" value="ECO:0007669"/>
    <property type="project" value="InterPro"/>
</dbReference>
<feature type="transmembrane region" description="Helical" evidence="2">
    <location>
        <begin position="265"/>
        <end position="288"/>
    </location>
</feature>
<dbReference type="EnsemblMetazoa" id="Aqu2.1.41227_001">
    <property type="protein sequence ID" value="Aqu2.1.41227_001"/>
    <property type="gene ID" value="Aqu2.1.41227"/>
</dbReference>
<keyword evidence="2" id="KW-1133">Transmembrane helix</keyword>
<dbReference type="Pfam" id="PF00656">
    <property type="entry name" value="Peptidase_C14"/>
    <property type="match status" value="1"/>
</dbReference>
<dbReference type="Gene3D" id="3.40.50.1460">
    <property type="match status" value="1"/>
</dbReference>
<dbReference type="GO" id="GO:0042157">
    <property type="term" value="P:lipoprotein metabolic process"/>
    <property type="evidence" value="ECO:0007669"/>
    <property type="project" value="InterPro"/>
</dbReference>
<comment type="similarity">
    <text evidence="1">Belongs to the apolipoprotein L family.</text>
</comment>
<protein>
    <recommendedName>
        <fullName evidence="3">Caspase family p20 domain-containing protein</fullName>
    </recommendedName>
</protein>
<dbReference type="InterPro" id="IPR001309">
    <property type="entry name" value="Pept_C14_p20"/>
</dbReference>
<dbReference type="InterPro" id="IPR029030">
    <property type="entry name" value="Caspase-like_dom_sf"/>
</dbReference>
<keyword evidence="2" id="KW-0472">Membrane</keyword>
<dbReference type="PROSITE" id="PS50208">
    <property type="entry name" value="CASPASE_P20"/>
    <property type="match status" value="1"/>
</dbReference>
<reference evidence="4" key="2">
    <citation type="submission" date="2017-05" db="UniProtKB">
        <authorList>
            <consortium name="EnsemblMetazoa"/>
        </authorList>
    </citation>
    <scope>IDENTIFICATION</scope>
</reference>
<dbReference type="GO" id="GO:0008289">
    <property type="term" value="F:lipid binding"/>
    <property type="evidence" value="ECO:0007669"/>
    <property type="project" value="InterPro"/>
</dbReference>
<dbReference type="KEGG" id="aqu:109591788"/>
<dbReference type="InterPro" id="IPR008405">
    <property type="entry name" value="ApoL"/>
</dbReference>
<dbReference type="InParanoid" id="A0A1X7VMD3"/>
<dbReference type="GO" id="GO:0004197">
    <property type="term" value="F:cysteine-type endopeptidase activity"/>
    <property type="evidence" value="ECO:0007669"/>
    <property type="project" value="InterPro"/>
</dbReference>
<feature type="domain" description="Caspase family p20" evidence="3">
    <location>
        <begin position="22"/>
        <end position="129"/>
    </location>
</feature>
<feature type="transmembrane region" description="Helical" evidence="2">
    <location>
        <begin position="409"/>
        <end position="432"/>
    </location>
</feature>
<dbReference type="GO" id="GO:0005576">
    <property type="term" value="C:extracellular region"/>
    <property type="evidence" value="ECO:0007669"/>
    <property type="project" value="InterPro"/>
</dbReference>
<dbReference type="PANTHER" id="PTHR14096">
    <property type="entry name" value="APOLIPOPROTEIN L"/>
    <property type="match status" value="1"/>
</dbReference>
<proteinExistence type="inferred from homology"/>
<dbReference type="PANTHER" id="PTHR14096:SF28">
    <property type="entry name" value="APOLIPOPROTEIN L, 1-RELATED"/>
    <property type="match status" value="1"/>
</dbReference>
<sequence length="758" mass="83559">MTEVPVKKDQERTVTDRRNINSIRFAIIIDNCGEAKIEEDGTRKLNEQAKALHEVLEGSGFCVLYLNNLSSATIDNFLRAFKNDVDHSQLSMFALIFLSKGMTPQLYDANNTVVPFEKIFQYFYDDQSPLSEISKVFFFDIAYLDDENKSQPTLPDYPSNSLALAIAHNDPDFSFAVETLAQCFNQKSIQDIFATIQEMNGSKTKENGNIADKLIIDKLKNICLGDHLLLLRSLWYPIRTETVDVILKNKDEVMSIVRNERLARIATSVAGAVIGGSLTITGIALAPFTFGASIGVSVAGGAVGALASAGGIGAFIVSKVLANKRLKYAQEHIVFDQQLSLTINEVAKKHEKEVHANKYTSPYSQFAGFAAAGSAMGIADASRIGAGVAIATEGAVEGAALALRTGGRVAGMVLAGVSLAVTVPLDVGFIAYHSYNIHKSNKDKSGRADNNKVIKWLISQAEEMLKGMCIKIDAKKHEITGGQIAFCNGIEYGYKIHIPLAPANSFITVHTIFSGPIALPEGYTLVSAMYDIKLPVGIKESATITLDHCVDVNDVSIAKDLCFATATLDIMNRVLPFSPVSNEGVFWPGETSGSITRKESCFLCILYKGPLELMKYTALVQQLQENFDITFFKNLKPHLKFSQQRLSIDSDYLYQFRFATVPDGDEQAVKLSNCRDIIETKGWTVTPIGEIPQTIEKKEIDTLELQPKVWKLQNEIFPTIHFHTGYNDEMDPPEEHPLVIDGIVPDKPILLKRPRRMH</sequence>
<dbReference type="EnsemblMetazoa" id="XM_020007435.1">
    <property type="protein sequence ID" value="XP_019862994.1"/>
    <property type="gene ID" value="LOC109591788"/>
</dbReference>
<dbReference type="GO" id="GO:0016020">
    <property type="term" value="C:membrane"/>
    <property type="evidence" value="ECO:0007669"/>
    <property type="project" value="TreeGrafter"/>
</dbReference>
<evidence type="ECO:0000313" key="5">
    <source>
        <dbReference type="Proteomes" id="UP000007879"/>
    </source>
</evidence>
<dbReference type="GO" id="GO:0006869">
    <property type="term" value="P:lipid transport"/>
    <property type="evidence" value="ECO:0007669"/>
    <property type="project" value="InterPro"/>
</dbReference>
<evidence type="ECO:0000313" key="4">
    <source>
        <dbReference type="EnsemblMetazoa" id="Aqu2.1.41227_001"/>
    </source>
</evidence>
<evidence type="ECO:0000256" key="2">
    <source>
        <dbReference type="SAM" id="Phobius"/>
    </source>
</evidence>
<evidence type="ECO:0000259" key="3">
    <source>
        <dbReference type="PROSITE" id="PS50208"/>
    </source>
</evidence>
<dbReference type="SUPFAM" id="SSF52129">
    <property type="entry name" value="Caspase-like"/>
    <property type="match status" value="1"/>
</dbReference>
<organism evidence="4">
    <name type="scientific">Amphimedon queenslandica</name>
    <name type="common">Sponge</name>
    <dbReference type="NCBI Taxonomy" id="400682"/>
    <lineage>
        <taxon>Eukaryota</taxon>
        <taxon>Metazoa</taxon>
        <taxon>Porifera</taxon>
        <taxon>Demospongiae</taxon>
        <taxon>Heteroscleromorpha</taxon>
        <taxon>Haplosclerida</taxon>
        <taxon>Niphatidae</taxon>
        <taxon>Amphimedon</taxon>
    </lineage>
</organism>
<reference evidence="5" key="1">
    <citation type="journal article" date="2010" name="Nature">
        <title>The Amphimedon queenslandica genome and the evolution of animal complexity.</title>
        <authorList>
            <person name="Srivastava M."/>
            <person name="Simakov O."/>
            <person name="Chapman J."/>
            <person name="Fahey B."/>
            <person name="Gauthier M.E."/>
            <person name="Mitros T."/>
            <person name="Richards G.S."/>
            <person name="Conaco C."/>
            <person name="Dacre M."/>
            <person name="Hellsten U."/>
            <person name="Larroux C."/>
            <person name="Putnam N.H."/>
            <person name="Stanke M."/>
            <person name="Adamska M."/>
            <person name="Darling A."/>
            <person name="Degnan S.M."/>
            <person name="Oakley T.H."/>
            <person name="Plachetzki D.C."/>
            <person name="Zhai Y."/>
            <person name="Adamski M."/>
            <person name="Calcino A."/>
            <person name="Cummins S.F."/>
            <person name="Goodstein D.M."/>
            <person name="Harris C."/>
            <person name="Jackson D.J."/>
            <person name="Leys S.P."/>
            <person name="Shu S."/>
            <person name="Woodcroft B.J."/>
            <person name="Vervoort M."/>
            <person name="Kosik K.S."/>
            <person name="Manning G."/>
            <person name="Degnan B.M."/>
            <person name="Rokhsar D.S."/>
        </authorList>
    </citation>
    <scope>NUCLEOTIDE SEQUENCE [LARGE SCALE GENOMIC DNA]</scope>
</reference>
<keyword evidence="5" id="KW-1185">Reference proteome</keyword>
<evidence type="ECO:0000256" key="1">
    <source>
        <dbReference type="ARBA" id="ARBA00010090"/>
    </source>
</evidence>
<accession>A0A1X7VMD3</accession>
<keyword evidence="2" id="KW-0812">Transmembrane</keyword>
<dbReference type="Pfam" id="PF05461">
    <property type="entry name" value="ApoL"/>
    <property type="match status" value="1"/>
</dbReference>
<feature type="transmembrane region" description="Helical" evidence="2">
    <location>
        <begin position="294"/>
        <end position="317"/>
    </location>
</feature>